<evidence type="ECO:0000313" key="5">
    <source>
        <dbReference type="Proteomes" id="UP001291623"/>
    </source>
</evidence>
<dbReference type="AlphaFoldDB" id="A0AAE1S9A2"/>
<dbReference type="Proteomes" id="UP001291623">
    <property type="component" value="Unassembled WGS sequence"/>
</dbReference>
<evidence type="ECO:0000259" key="3">
    <source>
        <dbReference type="PROSITE" id="PS50089"/>
    </source>
</evidence>
<dbReference type="InterPro" id="IPR013083">
    <property type="entry name" value="Znf_RING/FYVE/PHD"/>
</dbReference>
<comment type="caution">
    <text evidence="4">The sequence shown here is derived from an EMBL/GenBank/DDBJ whole genome shotgun (WGS) entry which is preliminary data.</text>
</comment>
<name>A0AAE1S9A2_9SOLA</name>
<dbReference type="PROSITE" id="PS50089">
    <property type="entry name" value="ZF_RING_2"/>
    <property type="match status" value="1"/>
</dbReference>
<keyword evidence="1" id="KW-0862">Zinc</keyword>
<dbReference type="GO" id="GO:0008270">
    <property type="term" value="F:zinc ion binding"/>
    <property type="evidence" value="ECO:0007669"/>
    <property type="project" value="UniProtKB-KW"/>
</dbReference>
<evidence type="ECO:0000313" key="4">
    <source>
        <dbReference type="EMBL" id="KAK4365585.1"/>
    </source>
</evidence>
<protein>
    <recommendedName>
        <fullName evidence="3">RING-type domain-containing protein</fullName>
    </recommendedName>
</protein>
<dbReference type="SMART" id="SM00184">
    <property type="entry name" value="RING"/>
    <property type="match status" value="1"/>
</dbReference>
<dbReference type="CDD" id="cd16449">
    <property type="entry name" value="RING-HC"/>
    <property type="match status" value="1"/>
</dbReference>
<organism evidence="4 5">
    <name type="scientific">Anisodus tanguticus</name>
    <dbReference type="NCBI Taxonomy" id="243964"/>
    <lineage>
        <taxon>Eukaryota</taxon>
        <taxon>Viridiplantae</taxon>
        <taxon>Streptophyta</taxon>
        <taxon>Embryophyta</taxon>
        <taxon>Tracheophyta</taxon>
        <taxon>Spermatophyta</taxon>
        <taxon>Magnoliopsida</taxon>
        <taxon>eudicotyledons</taxon>
        <taxon>Gunneridae</taxon>
        <taxon>Pentapetalae</taxon>
        <taxon>asterids</taxon>
        <taxon>lamiids</taxon>
        <taxon>Solanales</taxon>
        <taxon>Solanaceae</taxon>
        <taxon>Solanoideae</taxon>
        <taxon>Hyoscyameae</taxon>
        <taxon>Anisodus</taxon>
    </lineage>
</organism>
<feature type="domain" description="RING-type" evidence="3">
    <location>
        <begin position="228"/>
        <end position="266"/>
    </location>
</feature>
<sequence length="276" mass="30217">MESAAGGSGNSSLRTLMFNDKIDTPNLRDFLRVKEEDNNNNNVAGLTLGAVLSNKRECSSSSSSSPVHSNKTLLDIIRDDPNMSSRKNRKTWKHFRNKLRLKPDISIQHHNNPIMSPRLSPPHDVEISASGSRSRNSVNSMSMGVENENAEEEESEGVNAREEIGVELEDQSVRMSLMALLTENDGDGSAYMIRDGDEDGDYGVADTDADAGASVGVDVGACGEYSNCCVCVVRHKGAAFIPCGHTFCRLCSRELWVQRGNCPLCNNFILEVLDIF</sequence>
<evidence type="ECO:0000256" key="2">
    <source>
        <dbReference type="SAM" id="MobiDB-lite"/>
    </source>
</evidence>
<keyword evidence="1" id="KW-0863">Zinc-finger</keyword>
<dbReference type="EMBL" id="JAVYJV010000007">
    <property type="protein sequence ID" value="KAK4365585.1"/>
    <property type="molecule type" value="Genomic_DNA"/>
</dbReference>
<dbReference type="Gene3D" id="3.30.40.10">
    <property type="entry name" value="Zinc/RING finger domain, C3HC4 (zinc finger)"/>
    <property type="match status" value="1"/>
</dbReference>
<dbReference type="PANTHER" id="PTHR46629">
    <property type="entry name" value="OS01G0917900 PROTEIN"/>
    <property type="match status" value="1"/>
</dbReference>
<dbReference type="SUPFAM" id="SSF57850">
    <property type="entry name" value="RING/U-box"/>
    <property type="match status" value="1"/>
</dbReference>
<feature type="compositionally biased region" description="Low complexity" evidence="2">
    <location>
        <begin position="130"/>
        <end position="147"/>
    </location>
</feature>
<dbReference type="InterPro" id="IPR001841">
    <property type="entry name" value="Znf_RING"/>
</dbReference>
<accession>A0AAE1S9A2</accession>
<keyword evidence="5" id="KW-1185">Reference proteome</keyword>
<feature type="region of interest" description="Disordered" evidence="2">
    <location>
        <begin position="108"/>
        <end position="159"/>
    </location>
</feature>
<keyword evidence="1" id="KW-0479">Metal-binding</keyword>
<gene>
    <name evidence="4" type="ORF">RND71_013465</name>
</gene>
<dbReference type="Pfam" id="PF13920">
    <property type="entry name" value="zf-C3HC4_3"/>
    <property type="match status" value="1"/>
</dbReference>
<evidence type="ECO:0000256" key="1">
    <source>
        <dbReference type="PROSITE-ProRule" id="PRU00175"/>
    </source>
</evidence>
<proteinExistence type="predicted"/>
<reference evidence="4" key="1">
    <citation type="submission" date="2023-12" db="EMBL/GenBank/DDBJ databases">
        <title>Genome assembly of Anisodus tanguticus.</title>
        <authorList>
            <person name="Wang Y.-J."/>
        </authorList>
    </citation>
    <scope>NUCLEOTIDE SEQUENCE</scope>
    <source>
        <strain evidence="4">KB-2021</strain>
        <tissue evidence="4">Leaf</tissue>
    </source>
</reference>